<dbReference type="InterPro" id="IPR036390">
    <property type="entry name" value="WH_DNA-bd_sf"/>
</dbReference>
<reference evidence="5 6" key="1">
    <citation type="submission" date="2018-03" db="EMBL/GenBank/DDBJ databases">
        <authorList>
            <person name="Keele B.F."/>
        </authorList>
    </citation>
    <scope>NUCLEOTIDE SEQUENCE [LARGE SCALE GENOMIC DNA]</scope>
    <source>
        <strain evidence="5 6">YL28-9</strain>
    </source>
</reference>
<evidence type="ECO:0000256" key="1">
    <source>
        <dbReference type="ARBA" id="ARBA00023015"/>
    </source>
</evidence>
<keyword evidence="6" id="KW-1185">Reference proteome</keyword>
<dbReference type="OrthoDB" id="7678715at2"/>
<dbReference type="PANTHER" id="PTHR33204:SF29">
    <property type="entry name" value="TRANSCRIPTIONAL REGULATOR"/>
    <property type="match status" value="1"/>
</dbReference>
<organism evidence="5 6">
    <name type="scientific">Pedobacter yulinensis</name>
    <dbReference type="NCBI Taxonomy" id="2126353"/>
    <lineage>
        <taxon>Bacteria</taxon>
        <taxon>Pseudomonadati</taxon>
        <taxon>Bacteroidota</taxon>
        <taxon>Sphingobacteriia</taxon>
        <taxon>Sphingobacteriales</taxon>
        <taxon>Sphingobacteriaceae</taxon>
        <taxon>Pedobacter</taxon>
    </lineage>
</organism>
<sequence>MRKETSTNSLNRSILNRNCGMVNALSMVGGRWKPAILYSLAEGRQRYSELRNGIPQVSERMLVKQLRELEHDRLVARIVHPEVPPRVEYELTERSKELLPVLNLLSDWGRKNL</sequence>
<keyword evidence="3" id="KW-0804">Transcription</keyword>
<dbReference type="Proteomes" id="UP000240912">
    <property type="component" value="Unassembled WGS sequence"/>
</dbReference>
<keyword evidence="1" id="KW-0805">Transcription regulation</keyword>
<evidence type="ECO:0000313" key="6">
    <source>
        <dbReference type="Proteomes" id="UP000240912"/>
    </source>
</evidence>
<comment type="caution">
    <text evidence="5">The sequence shown here is derived from an EMBL/GenBank/DDBJ whole genome shotgun (WGS) entry which is preliminary data.</text>
</comment>
<name>A0A2T3HHS6_9SPHI</name>
<dbReference type="InterPro" id="IPR002577">
    <property type="entry name" value="HTH_HxlR"/>
</dbReference>
<dbReference type="Gene3D" id="1.10.10.10">
    <property type="entry name" value="Winged helix-like DNA-binding domain superfamily/Winged helix DNA-binding domain"/>
    <property type="match status" value="1"/>
</dbReference>
<evidence type="ECO:0000259" key="4">
    <source>
        <dbReference type="PROSITE" id="PS51118"/>
    </source>
</evidence>
<evidence type="ECO:0000256" key="2">
    <source>
        <dbReference type="ARBA" id="ARBA00023125"/>
    </source>
</evidence>
<dbReference type="SUPFAM" id="SSF46785">
    <property type="entry name" value="Winged helix' DNA-binding domain"/>
    <property type="match status" value="1"/>
</dbReference>
<dbReference type="GO" id="GO:0003677">
    <property type="term" value="F:DNA binding"/>
    <property type="evidence" value="ECO:0007669"/>
    <property type="project" value="UniProtKB-KW"/>
</dbReference>
<keyword evidence="2" id="KW-0238">DNA-binding</keyword>
<dbReference type="AlphaFoldDB" id="A0A2T3HHS6"/>
<evidence type="ECO:0000313" key="5">
    <source>
        <dbReference type="EMBL" id="PST81980.1"/>
    </source>
</evidence>
<dbReference type="Pfam" id="PF01638">
    <property type="entry name" value="HxlR"/>
    <property type="match status" value="1"/>
</dbReference>
<accession>A0A2T3HHS6</accession>
<protein>
    <submittedName>
        <fullName evidence="5">Transcriptional regulator</fullName>
    </submittedName>
</protein>
<dbReference type="PANTHER" id="PTHR33204">
    <property type="entry name" value="TRANSCRIPTIONAL REGULATOR, MARR FAMILY"/>
    <property type="match status" value="1"/>
</dbReference>
<dbReference type="PROSITE" id="PS51118">
    <property type="entry name" value="HTH_HXLR"/>
    <property type="match status" value="1"/>
</dbReference>
<dbReference type="InterPro" id="IPR036388">
    <property type="entry name" value="WH-like_DNA-bd_sf"/>
</dbReference>
<evidence type="ECO:0000256" key="3">
    <source>
        <dbReference type="ARBA" id="ARBA00023163"/>
    </source>
</evidence>
<gene>
    <name evidence="5" type="ORF">C7T94_17490</name>
</gene>
<dbReference type="EMBL" id="PYLS01000007">
    <property type="protein sequence ID" value="PST81980.1"/>
    <property type="molecule type" value="Genomic_DNA"/>
</dbReference>
<proteinExistence type="predicted"/>
<feature type="domain" description="HTH hxlR-type" evidence="4">
    <location>
        <begin position="19"/>
        <end position="113"/>
    </location>
</feature>